<dbReference type="HAMAP" id="MF_00368">
    <property type="entry name" value="Ribosomal_bL12"/>
    <property type="match status" value="1"/>
</dbReference>
<evidence type="ECO:0000259" key="6">
    <source>
        <dbReference type="Pfam" id="PF16320"/>
    </source>
</evidence>
<feature type="domain" description="Large ribosomal subunit protein bL12 oligomerization" evidence="6">
    <location>
        <begin position="4"/>
        <end position="50"/>
    </location>
</feature>
<comment type="similarity">
    <text evidence="1 4">Belongs to the bacterial ribosomal protein bL12 family.</text>
</comment>
<organism evidence="7 8">
    <name type="scientific">Solimonas aquatica</name>
    <dbReference type="NCBI Taxonomy" id="489703"/>
    <lineage>
        <taxon>Bacteria</taxon>
        <taxon>Pseudomonadati</taxon>
        <taxon>Pseudomonadota</taxon>
        <taxon>Gammaproteobacteria</taxon>
        <taxon>Nevskiales</taxon>
        <taxon>Nevskiaceae</taxon>
        <taxon>Solimonas</taxon>
    </lineage>
</organism>
<dbReference type="OrthoDB" id="9811748at2"/>
<dbReference type="GO" id="GO:0003729">
    <property type="term" value="F:mRNA binding"/>
    <property type="evidence" value="ECO:0007669"/>
    <property type="project" value="TreeGrafter"/>
</dbReference>
<feature type="domain" description="Large ribosomal subunit protein bL12 C-terminal" evidence="5">
    <location>
        <begin position="59"/>
        <end position="126"/>
    </location>
</feature>
<evidence type="ECO:0000256" key="3">
    <source>
        <dbReference type="ARBA" id="ARBA00023274"/>
    </source>
</evidence>
<dbReference type="InterPro" id="IPR014719">
    <property type="entry name" value="Ribosomal_bL12_C/ClpS-like"/>
</dbReference>
<keyword evidence="8" id="KW-1185">Reference proteome</keyword>
<dbReference type="PANTHER" id="PTHR45987">
    <property type="entry name" value="39S RIBOSOMAL PROTEIN L12"/>
    <property type="match status" value="1"/>
</dbReference>
<sequence>MASKEEILDGIANLSVLDLVDLVKMIEDKFGVSAAAPVAVAAAAGPAAAAAPVEEKTEFTVVLAAIDAAKKVNAIKVVREITGLGLKEAKDLVEGAPQTVKEGVDKKTADDIKKKLEEAGGKVELK</sequence>
<dbReference type="InterPro" id="IPR008932">
    <property type="entry name" value="Ribosomal_bL12_oligo"/>
</dbReference>
<proteinExistence type="inferred from homology"/>
<keyword evidence="3 4" id="KW-0687">Ribonucleoprotein</keyword>
<evidence type="ECO:0000313" key="8">
    <source>
        <dbReference type="Proteomes" id="UP000199233"/>
    </source>
</evidence>
<dbReference type="GO" id="GO:0003735">
    <property type="term" value="F:structural constituent of ribosome"/>
    <property type="evidence" value="ECO:0007669"/>
    <property type="project" value="InterPro"/>
</dbReference>
<comment type="function">
    <text evidence="4">Forms part of the ribosomal stalk which helps the ribosome interact with GTP-bound translation factors. Is thus essential for accurate translation.</text>
</comment>
<evidence type="ECO:0000256" key="1">
    <source>
        <dbReference type="ARBA" id="ARBA00007197"/>
    </source>
</evidence>
<evidence type="ECO:0000313" key="7">
    <source>
        <dbReference type="EMBL" id="SER23519.1"/>
    </source>
</evidence>
<comment type="subunit">
    <text evidence="4">Homodimer. Part of the ribosomal stalk of the 50S ribosomal subunit. Forms a multimeric L10(L12)X complex, where L10 forms an elongated spine to which 2 to 4 L12 dimers bind in a sequential fashion. Binds GTP-bound translation factors.</text>
</comment>
<dbReference type="InterPro" id="IPR000206">
    <property type="entry name" value="Ribosomal_bL12"/>
</dbReference>
<reference evidence="7 8" key="1">
    <citation type="submission" date="2016-10" db="EMBL/GenBank/DDBJ databases">
        <authorList>
            <person name="de Groot N.N."/>
        </authorList>
    </citation>
    <scope>NUCLEOTIDE SEQUENCE [LARGE SCALE GENOMIC DNA]</scope>
    <source>
        <strain evidence="7 8">DSM 25927</strain>
    </source>
</reference>
<accession>A0A1H9MJ15</accession>
<dbReference type="SUPFAM" id="SSF54736">
    <property type="entry name" value="ClpS-like"/>
    <property type="match status" value="1"/>
</dbReference>
<dbReference type="Proteomes" id="UP000199233">
    <property type="component" value="Unassembled WGS sequence"/>
</dbReference>
<keyword evidence="2 4" id="KW-0689">Ribosomal protein</keyword>
<name>A0A1H9MJ15_9GAMM</name>
<dbReference type="Pfam" id="PF00542">
    <property type="entry name" value="Ribosomal_L12"/>
    <property type="match status" value="1"/>
</dbReference>
<dbReference type="RefSeq" id="WP_093289713.1">
    <property type="nucleotide sequence ID" value="NZ_FOFS01000024.1"/>
</dbReference>
<evidence type="ECO:0000256" key="2">
    <source>
        <dbReference type="ARBA" id="ARBA00022980"/>
    </source>
</evidence>
<dbReference type="InterPro" id="IPR036235">
    <property type="entry name" value="Ribosomal_bL12_oligo_N_sf"/>
</dbReference>
<dbReference type="NCBIfam" id="TIGR00855">
    <property type="entry name" value="L12"/>
    <property type="match status" value="1"/>
</dbReference>
<evidence type="ECO:0000256" key="4">
    <source>
        <dbReference type="HAMAP-Rule" id="MF_00368"/>
    </source>
</evidence>
<protein>
    <recommendedName>
        <fullName evidence="4">Large ribosomal subunit protein bL12</fullName>
    </recommendedName>
</protein>
<dbReference type="Pfam" id="PF16320">
    <property type="entry name" value="Ribosomal_L12_N"/>
    <property type="match status" value="1"/>
</dbReference>
<dbReference type="CDD" id="cd00387">
    <property type="entry name" value="Ribosomal_L7_L12"/>
    <property type="match status" value="1"/>
</dbReference>
<dbReference type="AlphaFoldDB" id="A0A1H9MJ15"/>
<dbReference type="STRING" id="489703.SAMN04488038_12410"/>
<dbReference type="GO" id="GO:0022625">
    <property type="term" value="C:cytosolic large ribosomal subunit"/>
    <property type="evidence" value="ECO:0007669"/>
    <property type="project" value="TreeGrafter"/>
</dbReference>
<dbReference type="EMBL" id="FOFS01000024">
    <property type="protein sequence ID" value="SER23519.1"/>
    <property type="molecule type" value="Genomic_DNA"/>
</dbReference>
<evidence type="ECO:0000259" key="5">
    <source>
        <dbReference type="Pfam" id="PF00542"/>
    </source>
</evidence>
<dbReference type="FunFam" id="3.30.1390.10:FF:000001">
    <property type="entry name" value="50S ribosomal protein L7/L12"/>
    <property type="match status" value="1"/>
</dbReference>
<dbReference type="SUPFAM" id="SSF48300">
    <property type="entry name" value="Ribosomal protein L7/12, oligomerisation (N-terminal) domain"/>
    <property type="match status" value="1"/>
</dbReference>
<dbReference type="Gene3D" id="1.20.5.710">
    <property type="entry name" value="Single helix bin"/>
    <property type="match status" value="1"/>
</dbReference>
<gene>
    <name evidence="4" type="primary">rplL</name>
    <name evidence="7" type="ORF">SAMN04488038_12410</name>
</gene>
<dbReference type="GO" id="GO:0006412">
    <property type="term" value="P:translation"/>
    <property type="evidence" value="ECO:0007669"/>
    <property type="project" value="UniProtKB-UniRule"/>
</dbReference>
<dbReference type="PANTHER" id="PTHR45987:SF4">
    <property type="entry name" value="LARGE RIBOSOMAL SUBUNIT PROTEIN BL12M"/>
    <property type="match status" value="1"/>
</dbReference>
<dbReference type="Gene3D" id="3.30.1390.10">
    <property type="match status" value="1"/>
</dbReference>
<dbReference type="InterPro" id="IPR013823">
    <property type="entry name" value="Ribosomal_bL12_C"/>
</dbReference>